<sequence>MSTINVERHLGVPLSVAWNELADIEHHVEWMADATNIEFLTAQHRGTGTRFSCLTQVGPLKTRDLMEITNWEEGSSISVRHHGLITGEGCLQLRGYSDDSCQLTWNEVLRFPIGVGGPLTAALAQPILTRIWRGNLRRFEQSAIRRLESNKP</sequence>
<comment type="caution">
    <text evidence="1">The sequence shown here is derived from an EMBL/GenBank/DDBJ whole genome shotgun (WGS) entry which is preliminary data.</text>
</comment>
<dbReference type="eggNOG" id="COG3427">
    <property type="taxonomic scope" value="Bacteria"/>
</dbReference>
<dbReference type="InterPro" id="IPR023393">
    <property type="entry name" value="START-like_dom_sf"/>
</dbReference>
<keyword evidence="2" id="KW-1185">Reference proteome</keyword>
<proteinExistence type="predicted"/>
<protein>
    <recommendedName>
        <fullName evidence="3">Polyketide cyclase / dehydrase and lipid transport</fullName>
    </recommendedName>
</protein>
<dbReference type="Gene3D" id="3.30.530.20">
    <property type="match status" value="1"/>
</dbReference>
<reference evidence="1 2" key="1">
    <citation type="submission" date="2015-01" db="EMBL/GenBank/DDBJ databases">
        <title>Draft genome of the acidophilic iron oxidizer Ferrimicrobium acidiphilum strain T23.</title>
        <authorList>
            <person name="Poehlein A."/>
            <person name="Eisen S."/>
            <person name="Schloemann M."/>
            <person name="Johnson B.D."/>
            <person name="Daniel R."/>
            <person name="Muehling M."/>
        </authorList>
    </citation>
    <scope>NUCLEOTIDE SEQUENCE [LARGE SCALE GENOMIC DNA]</scope>
    <source>
        <strain evidence="1 2">T23</strain>
    </source>
</reference>
<accession>A0A0D8FTY3</accession>
<name>A0A0D8FTY3_9ACTN</name>
<evidence type="ECO:0008006" key="3">
    <source>
        <dbReference type="Google" id="ProtNLM"/>
    </source>
</evidence>
<dbReference type="RefSeq" id="WP_035389158.1">
    <property type="nucleotide sequence ID" value="NZ_JQKF01000010.1"/>
</dbReference>
<dbReference type="AlphaFoldDB" id="A0A0D8FTY3"/>
<organism evidence="1 2">
    <name type="scientific">Ferrimicrobium acidiphilum DSM 19497</name>
    <dbReference type="NCBI Taxonomy" id="1121877"/>
    <lineage>
        <taxon>Bacteria</taxon>
        <taxon>Bacillati</taxon>
        <taxon>Actinomycetota</taxon>
        <taxon>Acidimicrobiia</taxon>
        <taxon>Acidimicrobiales</taxon>
        <taxon>Acidimicrobiaceae</taxon>
        <taxon>Ferrimicrobium</taxon>
    </lineage>
</organism>
<dbReference type="GeneID" id="78372698"/>
<dbReference type="STRING" id="1121877.FEAC_15120"/>
<dbReference type="OrthoDB" id="4823586at2"/>
<evidence type="ECO:0000313" key="2">
    <source>
        <dbReference type="Proteomes" id="UP000032336"/>
    </source>
</evidence>
<gene>
    <name evidence="1" type="ORF">FEAC_15120</name>
</gene>
<dbReference type="CDD" id="cd07812">
    <property type="entry name" value="SRPBCC"/>
    <property type="match status" value="1"/>
</dbReference>
<evidence type="ECO:0000313" key="1">
    <source>
        <dbReference type="EMBL" id="KJE76725.1"/>
    </source>
</evidence>
<dbReference type="SUPFAM" id="SSF55961">
    <property type="entry name" value="Bet v1-like"/>
    <property type="match status" value="1"/>
</dbReference>
<dbReference type="Proteomes" id="UP000032336">
    <property type="component" value="Unassembled WGS sequence"/>
</dbReference>
<dbReference type="EMBL" id="JXUW01000012">
    <property type="protein sequence ID" value="KJE76725.1"/>
    <property type="molecule type" value="Genomic_DNA"/>
</dbReference>